<sequence length="33" mass="3574">MPSLICFVASSELTEVPVDEVLCVLSMSQDSDE</sequence>
<dbReference type="AlphaFoldDB" id="A0A366J9V3"/>
<gene>
    <name evidence="1" type="ORF">DFP80_10543</name>
</gene>
<dbReference type="Proteomes" id="UP000252792">
    <property type="component" value="Unassembled WGS sequence"/>
</dbReference>
<protein>
    <submittedName>
        <fullName evidence="1">Uncharacterized protein</fullName>
    </submittedName>
</protein>
<accession>A0A366J9V3</accession>
<keyword evidence="2" id="KW-1185">Reference proteome</keyword>
<reference evidence="1 2" key="1">
    <citation type="submission" date="2018-06" db="EMBL/GenBank/DDBJ databases">
        <title>Genomic Encyclopedia of Type Strains, Phase III (KMG-III): the genomes of soil and plant-associated and newly described type strains.</title>
        <authorList>
            <person name="Whitman W."/>
        </authorList>
    </citation>
    <scope>NUCLEOTIDE SEQUENCE [LARGE SCALE GENOMIC DNA]</scope>
    <source>
        <strain evidence="1 2">CECT 7377</strain>
    </source>
</reference>
<evidence type="ECO:0000313" key="1">
    <source>
        <dbReference type="EMBL" id="RBP83723.1"/>
    </source>
</evidence>
<dbReference type="EMBL" id="QNSE01000005">
    <property type="protein sequence ID" value="RBP83723.1"/>
    <property type="molecule type" value="Genomic_DNA"/>
</dbReference>
<evidence type="ECO:0000313" key="2">
    <source>
        <dbReference type="Proteomes" id="UP000252792"/>
    </source>
</evidence>
<proteinExistence type="predicted"/>
<name>A0A366J9V3_9GAMM</name>
<comment type="caution">
    <text evidence="1">The sequence shown here is derived from an EMBL/GenBank/DDBJ whole genome shotgun (WGS) entry which is preliminary data.</text>
</comment>
<organism evidence="1 2">
    <name type="scientific">Marinomonas rhizomae</name>
    <dbReference type="NCBI Taxonomy" id="491948"/>
    <lineage>
        <taxon>Bacteria</taxon>
        <taxon>Pseudomonadati</taxon>
        <taxon>Pseudomonadota</taxon>
        <taxon>Gammaproteobacteria</taxon>
        <taxon>Oceanospirillales</taxon>
        <taxon>Oceanospirillaceae</taxon>
        <taxon>Marinomonas</taxon>
    </lineage>
</organism>